<comment type="function">
    <text evidence="9">Catalyzes the stereoinversion of LL-2,6-diaminopimelate (L,L-DAP) to meso-diaminopimelate (meso-DAP), a precursor of L-lysine and an essential component of the bacterial peptidoglycan.</text>
</comment>
<dbReference type="GO" id="GO:0009089">
    <property type="term" value="P:lysine biosynthetic process via diaminopimelate"/>
    <property type="evidence" value="ECO:0007669"/>
    <property type="project" value="UniProtKB-UniRule"/>
</dbReference>
<comment type="catalytic activity">
    <reaction evidence="8 9">
        <text>(2S,6S)-2,6-diaminopimelate = meso-2,6-diaminopimelate</text>
        <dbReference type="Rhea" id="RHEA:15393"/>
        <dbReference type="ChEBI" id="CHEBI:57609"/>
        <dbReference type="ChEBI" id="CHEBI:57791"/>
        <dbReference type="EC" id="5.1.1.7"/>
    </reaction>
</comment>
<dbReference type="EC" id="5.1.1.7" evidence="3 9"/>
<evidence type="ECO:0000313" key="12">
    <source>
        <dbReference type="Proteomes" id="UP000028875"/>
    </source>
</evidence>
<dbReference type="Gene3D" id="3.10.310.10">
    <property type="entry name" value="Diaminopimelate Epimerase, Chain A, domain 1"/>
    <property type="match status" value="2"/>
</dbReference>
<feature type="binding site" evidence="9">
    <location>
        <position position="13"/>
    </location>
    <ligand>
        <name>substrate</name>
    </ligand>
</feature>
<keyword evidence="12" id="KW-1185">Reference proteome</keyword>
<reference evidence="12" key="2">
    <citation type="submission" date="2014-05" db="EMBL/GenBank/DDBJ databases">
        <title>Draft genome sequence of Virgibacillus massiliensis Vm-5.</title>
        <authorList>
            <person name="Khelaifia S."/>
            <person name="Croce O."/>
            <person name="Lagier J.C."/>
            <person name="Raoult D."/>
        </authorList>
    </citation>
    <scope>NUCLEOTIDE SEQUENCE [LARGE SCALE GENOMIC DNA]</scope>
    <source>
        <strain evidence="12">Vm-5</strain>
    </source>
</reference>
<feature type="binding site" evidence="9">
    <location>
        <begin position="216"/>
        <end position="217"/>
    </location>
    <ligand>
        <name>substrate</name>
    </ligand>
</feature>
<dbReference type="PANTHER" id="PTHR31689">
    <property type="entry name" value="DIAMINOPIMELATE EPIMERASE, CHLOROPLASTIC"/>
    <property type="match status" value="1"/>
</dbReference>
<dbReference type="eggNOG" id="COG0253">
    <property type="taxonomic scope" value="Bacteria"/>
</dbReference>
<evidence type="ECO:0000256" key="3">
    <source>
        <dbReference type="ARBA" id="ARBA00013080"/>
    </source>
</evidence>
<comment type="similarity">
    <text evidence="2 9">Belongs to the diaminopimelate epimerase family.</text>
</comment>
<evidence type="ECO:0000256" key="1">
    <source>
        <dbReference type="ARBA" id="ARBA00005196"/>
    </source>
</evidence>
<evidence type="ECO:0000256" key="7">
    <source>
        <dbReference type="ARBA" id="ARBA00023235"/>
    </source>
</evidence>
<evidence type="ECO:0000313" key="11">
    <source>
        <dbReference type="EMBL" id="CDQ39211.1"/>
    </source>
</evidence>
<feature type="binding site" evidence="9">
    <location>
        <position position="66"/>
    </location>
    <ligand>
        <name>substrate</name>
    </ligand>
</feature>
<protein>
    <recommendedName>
        <fullName evidence="3 9">Diaminopimelate epimerase</fullName>
        <shortName evidence="9">DAP epimerase</shortName>
        <ecNumber evidence="3 9">5.1.1.7</ecNumber>
    </recommendedName>
    <alternativeName>
        <fullName evidence="9">PLP-independent amino acid racemase</fullName>
    </alternativeName>
</protein>
<feature type="site" description="Could be important to modulate the pK values of the two catalytic cysteine residues" evidence="9">
    <location>
        <position position="216"/>
    </location>
</feature>
<feature type="binding site" evidence="9">
    <location>
        <position position="198"/>
    </location>
    <ligand>
        <name>substrate</name>
    </ligand>
</feature>
<dbReference type="OrthoDB" id="9805408at2"/>
<evidence type="ECO:0000256" key="5">
    <source>
        <dbReference type="ARBA" id="ARBA00022605"/>
    </source>
</evidence>
<keyword evidence="7 9" id="KW-0413">Isomerase</keyword>
<dbReference type="GO" id="GO:0005829">
    <property type="term" value="C:cytosol"/>
    <property type="evidence" value="ECO:0007669"/>
    <property type="project" value="TreeGrafter"/>
</dbReference>
<dbReference type="UniPathway" id="UPA00034">
    <property type="reaction ID" value="UER00025"/>
</dbReference>
<sequence length="285" mass="30982">MKFSFTKMHGLGNSYVYVDLFQEIMDESKLSAIARQVSSINTGIGSDGLILIQPSEQADLGMRIFNKDGSEGQSCGNGLRCVAKYAYEQGIVQSKQFTIETKANIVDAKVAVENSCVELVTINMGKPILQRNLIPMVGALTEQVIAEPFTVNGIQLNVTAVSMGNPHAIFFVDKLKETDVLEIGPLIEKDDRFPDGVNVEFIEVVSPTEINFSVWERGSGVTQACGTGACASVVAAILTNQVSKNEEITVHLPGGDLYIKWDNHDYVWMTGDAETIATGVYYASI</sequence>
<dbReference type="EMBL" id="CCDP010000001">
    <property type="protein sequence ID" value="CDQ39211.1"/>
    <property type="molecule type" value="Genomic_DNA"/>
</dbReference>
<evidence type="ECO:0000256" key="6">
    <source>
        <dbReference type="ARBA" id="ARBA00023154"/>
    </source>
</evidence>
<evidence type="ECO:0000256" key="9">
    <source>
        <dbReference type="HAMAP-Rule" id="MF_00197"/>
    </source>
</evidence>
<evidence type="ECO:0000256" key="4">
    <source>
        <dbReference type="ARBA" id="ARBA00022490"/>
    </source>
</evidence>
<dbReference type="FunFam" id="3.10.310.10:FF:000004">
    <property type="entry name" value="Diaminopimelate epimerase"/>
    <property type="match status" value="1"/>
</dbReference>
<comment type="pathway">
    <text evidence="1 9">Amino-acid biosynthesis; L-lysine biosynthesis via DAP pathway; DL-2,6-diaminopimelate from LL-2,6-diaminopimelate: step 1/1.</text>
</comment>
<accession>A0A024QB86</accession>
<comment type="subcellular location">
    <subcellularLocation>
        <location evidence="9">Cytoplasm</location>
    </subcellularLocation>
</comment>
<feature type="active site" description="Proton donor" evidence="9">
    <location>
        <position position="75"/>
    </location>
</feature>
<dbReference type="NCBIfam" id="TIGR00652">
    <property type="entry name" value="DapF"/>
    <property type="match status" value="1"/>
</dbReference>
<dbReference type="RefSeq" id="WP_021288916.1">
    <property type="nucleotide sequence ID" value="NZ_BNER01000003.1"/>
</dbReference>
<feature type="binding site" evidence="9">
    <location>
        <begin position="76"/>
        <end position="77"/>
    </location>
    <ligand>
        <name>substrate</name>
    </ligand>
</feature>
<feature type="active site" evidence="10">
    <location>
        <position position="75"/>
    </location>
</feature>
<comment type="caution">
    <text evidence="11">The sequence shown here is derived from an EMBL/GenBank/DDBJ whole genome shotgun (WGS) entry which is preliminary data.</text>
</comment>
<gene>
    <name evidence="9 11" type="primary">dapF</name>
    <name evidence="11" type="ORF">BN990_01497</name>
</gene>
<feature type="binding site" evidence="9">
    <location>
        <position position="165"/>
    </location>
    <ligand>
        <name>substrate</name>
    </ligand>
</feature>
<keyword evidence="5 9" id="KW-0028">Amino-acid biosynthesis</keyword>
<proteinExistence type="inferred from homology"/>
<dbReference type="InterPro" id="IPR018510">
    <property type="entry name" value="DAP_epimerase_AS"/>
</dbReference>
<dbReference type="AlphaFoldDB" id="A0A024QB86"/>
<comment type="subunit">
    <text evidence="9">Homodimer.</text>
</comment>
<dbReference type="Proteomes" id="UP000028875">
    <property type="component" value="Unassembled WGS sequence"/>
</dbReference>
<reference evidence="11 12" key="1">
    <citation type="submission" date="2014-03" db="EMBL/GenBank/DDBJ databases">
        <authorList>
            <person name="Urmite Genomes U."/>
        </authorList>
    </citation>
    <scope>NUCLEOTIDE SEQUENCE [LARGE SCALE GENOMIC DNA]</scope>
    <source>
        <strain evidence="11 12">Vm-5</strain>
    </source>
</reference>
<dbReference type="STRING" id="1462526.BN990_01497"/>
<dbReference type="PROSITE" id="PS01326">
    <property type="entry name" value="DAP_EPIMERASE"/>
    <property type="match status" value="1"/>
</dbReference>
<evidence type="ECO:0000256" key="8">
    <source>
        <dbReference type="ARBA" id="ARBA00051712"/>
    </source>
</evidence>
<organism evidence="11 12">
    <name type="scientific">Virgibacillus massiliensis</name>
    <dbReference type="NCBI Taxonomy" id="1462526"/>
    <lineage>
        <taxon>Bacteria</taxon>
        <taxon>Bacillati</taxon>
        <taxon>Bacillota</taxon>
        <taxon>Bacilli</taxon>
        <taxon>Bacillales</taxon>
        <taxon>Bacillaceae</taxon>
        <taxon>Virgibacillus</taxon>
    </lineage>
</organism>
<evidence type="ECO:0000256" key="10">
    <source>
        <dbReference type="PROSITE-ProRule" id="PRU10125"/>
    </source>
</evidence>
<keyword evidence="6 9" id="KW-0457">Lysine biosynthesis</keyword>
<dbReference type="InterPro" id="IPR001653">
    <property type="entry name" value="DAP_epimerase_DapF"/>
</dbReference>
<dbReference type="HAMAP" id="MF_00197">
    <property type="entry name" value="DAP_epimerase"/>
    <property type="match status" value="1"/>
</dbReference>
<evidence type="ECO:0000256" key="2">
    <source>
        <dbReference type="ARBA" id="ARBA00010219"/>
    </source>
</evidence>
<dbReference type="PANTHER" id="PTHR31689:SF0">
    <property type="entry name" value="DIAMINOPIMELATE EPIMERASE"/>
    <property type="match status" value="1"/>
</dbReference>
<comment type="caution">
    <text evidence="9">Lacks conserved residue(s) required for the propagation of feature annotation.</text>
</comment>
<dbReference type="GO" id="GO:0008837">
    <property type="term" value="F:diaminopimelate epimerase activity"/>
    <property type="evidence" value="ECO:0007669"/>
    <property type="project" value="UniProtKB-UniRule"/>
</dbReference>
<dbReference type="Pfam" id="PF01678">
    <property type="entry name" value="DAP_epimerase"/>
    <property type="match status" value="2"/>
</dbReference>
<feature type="binding site" evidence="9">
    <location>
        <begin position="226"/>
        <end position="227"/>
    </location>
    <ligand>
        <name>substrate</name>
    </ligand>
</feature>
<name>A0A024QB86_9BACI</name>
<feature type="site" description="Could be important to modulate the pK values of the two catalytic cysteine residues" evidence="9">
    <location>
        <position position="167"/>
    </location>
</feature>
<dbReference type="SUPFAM" id="SSF54506">
    <property type="entry name" value="Diaminopimelate epimerase-like"/>
    <property type="match status" value="1"/>
</dbReference>
<keyword evidence="4 9" id="KW-0963">Cytoplasm</keyword>
<feature type="active site" description="Proton acceptor" evidence="9">
    <location>
        <position position="225"/>
    </location>
</feature>